<feature type="domain" description="HPt" evidence="20">
    <location>
        <begin position="1356"/>
        <end position="1457"/>
    </location>
</feature>
<keyword evidence="9" id="KW-0418">Kinase</keyword>
<feature type="domain" description="Histidine kinase" evidence="17">
    <location>
        <begin position="885"/>
        <end position="1134"/>
    </location>
</feature>
<gene>
    <name evidence="21" type="ORF">CVV64_18535</name>
</gene>
<dbReference type="SUPFAM" id="SSF47226">
    <property type="entry name" value="Histidine-containing phosphotransfer domain, HPT domain"/>
    <property type="match status" value="1"/>
</dbReference>
<keyword evidence="4" id="KW-1003">Cell membrane</keyword>
<proteinExistence type="predicted"/>
<dbReference type="SUPFAM" id="SSF55785">
    <property type="entry name" value="PYP-like sensor domain (PAS domain)"/>
    <property type="match status" value="1"/>
</dbReference>
<evidence type="ECO:0000256" key="11">
    <source>
        <dbReference type="ARBA" id="ARBA00022989"/>
    </source>
</evidence>
<feature type="domain" description="Response regulatory" evidence="18">
    <location>
        <begin position="1205"/>
        <end position="1326"/>
    </location>
</feature>
<evidence type="ECO:0000313" key="22">
    <source>
        <dbReference type="Proteomes" id="UP000233256"/>
    </source>
</evidence>
<evidence type="ECO:0000256" key="6">
    <source>
        <dbReference type="ARBA" id="ARBA00022553"/>
    </source>
</evidence>
<dbReference type="InterPro" id="IPR005467">
    <property type="entry name" value="His_kinase_dom"/>
</dbReference>
<dbReference type="GO" id="GO:0000155">
    <property type="term" value="F:phosphorelay sensor kinase activity"/>
    <property type="evidence" value="ECO:0007669"/>
    <property type="project" value="InterPro"/>
</dbReference>
<dbReference type="Pfam" id="PF00512">
    <property type="entry name" value="HisKA"/>
    <property type="match status" value="1"/>
</dbReference>
<feature type="transmembrane region" description="Helical" evidence="16">
    <location>
        <begin position="12"/>
        <end position="29"/>
    </location>
</feature>
<dbReference type="Pfam" id="PF01627">
    <property type="entry name" value="Hpt"/>
    <property type="match status" value="1"/>
</dbReference>
<evidence type="ECO:0000256" key="8">
    <source>
        <dbReference type="ARBA" id="ARBA00022692"/>
    </source>
</evidence>
<reference evidence="21 22" key="1">
    <citation type="journal article" date="2017" name="ISME J.">
        <title>Potential for microbial H2 and metal transformations associated with novel bacteria and archaea in deep terrestrial subsurface sediments.</title>
        <authorList>
            <person name="Hernsdorf A.W."/>
            <person name="Amano Y."/>
            <person name="Miyakawa K."/>
            <person name="Ise K."/>
            <person name="Suzuki Y."/>
            <person name="Anantharaman K."/>
            <person name="Probst A."/>
            <person name="Burstein D."/>
            <person name="Thomas B.C."/>
            <person name="Banfield J.F."/>
        </authorList>
    </citation>
    <scope>NUCLEOTIDE SEQUENCE [LARGE SCALE GENOMIC DNA]</scope>
    <source>
        <strain evidence="21">HGW-Wallbacteria-1</strain>
    </source>
</reference>
<keyword evidence="6 14" id="KW-0597">Phosphoprotein</keyword>
<dbReference type="PANTHER" id="PTHR43047:SF72">
    <property type="entry name" value="OSMOSENSING HISTIDINE PROTEIN KINASE SLN1"/>
    <property type="match status" value="1"/>
</dbReference>
<dbReference type="Proteomes" id="UP000233256">
    <property type="component" value="Unassembled WGS sequence"/>
</dbReference>
<name>A0A2N1PJN6_9BACT</name>
<comment type="caution">
    <text evidence="21">The sequence shown here is derived from an EMBL/GenBank/DDBJ whole genome shotgun (WGS) entry which is preliminary data.</text>
</comment>
<comment type="catalytic activity">
    <reaction evidence="1">
        <text>ATP + protein L-histidine = ADP + protein N-phospho-L-histidine.</text>
        <dbReference type="EC" id="2.7.13.3"/>
    </reaction>
</comment>
<evidence type="ECO:0000256" key="13">
    <source>
        <dbReference type="PROSITE-ProRule" id="PRU00110"/>
    </source>
</evidence>
<dbReference type="InterPro" id="IPR036097">
    <property type="entry name" value="HisK_dim/P_sf"/>
</dbReference>
<keyword evidence="10" id="KW-0547">Nucleotide-binding</keyword>
<protein>
    <recommendedName>
        <fullName evidence="3">histidine kinase</fullName>
        <ecNumber evidence="3">2.7.13.3</ecNumber>
    </recommendedName>
</protein>
<keyword evidence="8 16" id="KW-0812">Transmembrane</keyword>
<dbReference type="InterPro" id="IPR011006">
    <property type="entry name" value="CheY-like_superfamily"/>
</dbReference>
<keyword evidence="11 16" id="KW-1133">Transmembrane helix</keyword>
<dbReference type="Pfam" id="PF02518">
    <property type="entry name" value="HATPase_c"/>
    <property type="match status" value="1"/>
</dbReference>
<dbReference type="Gene3D" id="3.30.450.20">
    <property type="entry name" value="PAS domain"/>
    <property type="match status" value="2"/>
</dbReference>
<dbReference type="CDD" id="cd17546">
    <property type="entry name" value="REC_hyHK_CKI1_RcsC-like"/>
    <property type="match status" value="1"/>
</dbReference>
<evidence type="ECO:0000256" key="3">
    <source>
        <dbReference type="ARBA" id="ARBA00012438"/>
    </source>
</evidence>
<dbReference type="SMART" id="SM00448">
    <property type="entry name" value="REC"/>
    <property type="match status" value="1"/>
</dbReference>
<feature type="transmembrane region" description="Helical" evidence="16">
    <location>
        <begin position="300"/>
        <end position="321"/>
    </location>
</feature>
<evidence type="ECO:0000256" key="12">
    <source>
        <dbReference type="ARBA" id="ARBA00023136"/>
    </source>
</evidence>
<dbReference type="Pfam" id="PF00072">
    <property type="entry name" value="Response_reg"/>
    <property type="match status" value="1"/>
</dbReference>
<comment type="subcellular location">
    <subcellularLocation>
        <location evidence="2">Cell inner membrane</location>
        <topology evidence="2">Multi-pass membrane protein</topology>
    </subcellularLocation>
</comment>
<dbReference type="CDD" id="cd16922">
    <property type="entry name" value="HATPase_EvgS-ArcB-TorS-like"/>
    <property type="match status" value="1"/>
</dbReference>
<evidence type="ECO:0000259" key="19">
    <source>
        <dbReference type="PROSITE" id="PS50112"/>
    </source>
</evidence>
<feature type="region of interest" description="Disordered" evidence="15">
    <location>
        <begin position="1425"/>
        <end position="1455"/>
    </location>
</feature>
<evidence type="ECO:0000256" key="9">
    <source>
        <dbReference type="ARBA" id="ARBA00022777"/>
    </source>
</evidence>
<keyword evidence="5" id="KW-0997">Cell inner membrane</keyword>
<evidence type="ECO:0000256" key="5">
    <source>
        <dbReference type="ARBA" id="ARBA00022519"/>
    </source>
</evidence>
<evidence type="ECO:0000256" key="2">
    <source>
        <dbReference type="ARBA" id="ARBA00004429"/>
    </source>
</evidence>
<evidence type="ECO:0000256" key="1">
    <source>
        <dbReference type="ARBA" id="ARBA00000085"/>
    </source>
</evidence>
<dbReference type="SUPFAM" id="SSF52172">
    <property type="entry name" value="CheY-like"/>
    <property type="match status" value="1"/>
</dbReference>
<dbReference type="Pfam" id="PF05228">
    <property type="entry name" value="CHASE4"/>
    <property type="match status" value="1"/>
</dbReference>
<dbReference type="PROSITE" id="PS50110">
    <property type="entry name" value="RESPONSE_REGULATORY"/>
    <property type="match status" value="1"/>
</dbReference>
<dbReference type="CDD" id="cd00082">
    <property type="entry name" value="HisKA"/>
    <property type="match status" value="1"/>
</dbReference>
<dbReference type="GO" id="GO:0005886">
    <property type="term" value="C:plasma membrane"/>
    <property type="evidence" value="ECO:0007669"/>
    <property type="project" value="UniProtKB-SubCell"/>
</dbReference>
<dbReference type="InterPro" id="IPR003594">
    <property type="entry name" value="HATPase_dom"/>
</dbReference>
<dbReference type="PANTHER" id="PTHR43047">
    <property type="entry name" value="TWO-COMPONENT HISTIDINE PROTEIN KINASE"/>
    <property type="match status" value="1"/>
</dbReference>
<evidence type="ECO:0000256" key="7">
    <source>
        <dbReference type="ARBA" id="ARBA00022679"/>
    </source>
</evidence>
<dbReference type="SUPFAM" id="SSF47384">
    <property type="entry name" value="Homodimeric domain of signal transducing histidine kinase"/>
    <property type="match status" value="1"/>
</dbReference>
<dbReference type="PRINTS" id="PR00344">
    <property type="entry name" value="BCTRLSENSOR"/>
</dbReference>
<evidence type="ECO:0000259" key="18">
    <source>
        <dbReference type="PROSITE" id="PS50110"/>
    </source>
</evidence>
<feature type="region of interest" description="Disordered" evidence="15">
    <location>
        <begin position="1137"/>
        <end position="1172"/>
    </location>
</feature>
<dbReference type="InterPro" id="IPR035965">
    <property type="entry name" value="PAS-like_dom_sf"/>
</dbReference>
<dbReference type="Gene3D" id="1.10.287.130">
    <property type="match status" value="1"/>
</dbReference>
<feature type="modified residue" description="Phosphohistidine" evidence="13">
    <location>
        <position position="1395"/>
    </location>
</feature>
<feature type="compositionally biased region" description="Polar residues" evidence="15">
    <location>
        <begin position="1163"/>
        <end position="1172"/>
    </location>
</feature>
<dbReference type="GO" id="GO:0009927">
    <property type="term" value="F:histidine phosphotransfer kinase activity"/>
    <property type="evidence" value="ECO:0007669"/>
    <property type="project" value="TreeGrafter"/>
</dbReference>
<evidence type="ECO:0000256" key="10">
    <source>
        <dbReference type="ARBA" id="ARBA00022840"/>
    </source>
</evidence>
<dbReference type="PROSITE" id="PS50894">
    <property type="entry name" value="HPT"/>
    <property type="match status" value="1"/>
</dbReference>
<evidence type="ECO:0000256" key="14">
    <source>
        <dbReference type="PROSITE-ProRule" id="PRU00169"/>
    </source>
</evidence>
<dbReference type="InterPro" id="IPR003661">
    <property type="entry name" value="HisK_dim/P_dom"/>
</dbReference>
<dbReference type="Gene3D" id="3.30.565.10">
    <property type="entry name" value="Histidine kinase-like ATPase, C-terminal domain"/>
    <property type="match status" value="1"/>
</dbReference>
<organism evidence="21 22">
    <name type="scientific">Candidatus Wallbacteria bacterium HGW-Wallbacteria-1</name>
    <dbReference type="NCBI Taxonomy" id="2013854"/>
    <lineage>
        <taxon>Bacteria</taxon>
        <taxon>Candidatus Walliibacteriota</taxon>
    </lineage>
</organism>
<evidence type="ECO:0000313" key="21">
    <source>
        <dbReference type="EMBL" id="PKK88502.1"/>
    </source>
</evidence>
<keyword evidence="10" id="KW-0067">ATP-binding</keyword>
<dbReference type="InterPro" id="IPR008207">
    <property type="entry name" value="Sig_transdc_His_kin_Hpt_dom"/>
</dbReference>
<evidence type="ECO:0000256" key="16">
    <source>
        <dbReference type="SAM" id="Phobius"/>
    </source>
</evidence>
<dbReference type="PROSITE" id="PS50109">
    <property type="entry name" value="HIS_KIN"/>
    <property type="match status" value="1"/>
</dbReference>
<sequence>MEHTMSIPGRALLASILIISIIIGGVSFIREEAIIKAFQDVEQQDLLSSLDRCKTALDREIEHLDNFCSDWSSWDDTWNFVGSRSQDYIASNIDWRVLAETTRINLIYIFDTNGVCIFSDAYESGSGHFKIQALQSRFLGNPDLNSLSSGFFSTQKGLMILSCRPVLKSSGEGPANGILIMGRLVDPLMVASLRQQTSVPLAIHQFNHSPENSTSAFRDSVTVFDRKIICEPSDGSAEPAEADALFASTRTSRFITLDPNSCLVFRCLSDITGKPAAIISARMARNIMIRGQKAADMASIANLLIIGALALMVITLGRSFWEFITIREGVPSSMNWIGPPLAALVLGLGVTFMLHGIASNWERDARNKTFDEQAAKAVSEVKIIIERSIQSLIFMANFMKNSENVTPPEFRNFSAPLLENRWIKGLFSISVDGSDILFLPQDSPLRNRISKINGNPVSMVRNFIPMSHPPLKDSNNALIPVTLDTICHGNPVRLGLILDLNAILSDVDSRTVSGLHLFHGFKSTGNANIWRGEIAIANLNQPLSVIAGSDFISSSAGISVKALTVASLLLTGWLVTFLAASLKRAAIIDSRVIERTRELSKQKRYLETLLSTIPDMVIMRDEEGRRVFANSAGISALPPGRDRLELEGIAAGSGNPISLDLHETFSTGIDADDPSCQAENPISEKWYAVTIAPFAHVDKLSNQVQSGVLTIKRDITLRKEFEARLRESEESMLALLNSLPVALLLTDPDSHCVIKSNSMASKMLGIPQNEFENGCREICLGQGSEKWPVTNSFPTSVREFAMESHSESVTGAFPEIFTHEVTINLRDGSVIPVLRSALPLTISKRKLILETFVDIREQKKNQAELEKARAEALRANNAKGEFLAAVSHEMRTPLAGLLGMADLLSQISEKNPNSELIRCIFTSAKFLMGMTEEILDLSRIEEGKFKLEPVLHNPETDIVREAVEIVTPLFDTTKIEITVEPCQTFSKNIMGDPARMKQILVNLLSNAIKFTARGKITLSFGTENSPRPSCSGTHAQIKFGKSRSEKHIWFQVTDTGSGIAPHDLSRIFQPFEQAAAALGKDNQSSHEQRTIRPRGTGLGLSIVRNLVEAMGGSLGAESSLASGSSFWFEIPLQTESPGSSDSAGSSASAHSIGSADKAHETVTAETPTADQLNTDQINIDDIDIDGIDIVDRDAEKSIIIWKGSNVLIVEDDRACSIVTVKSLEILEAKGTVAASWEEGSSLAERENFDMILLDQHLPDARGLEILRGIRSAEPGYNYLPTDIPIIIVTAMPTSILRHECDISGASALIAKPLTPETLRSIRISNAAAQVQRKSSVQHSSAGDSIEFSHLTAIMENTEAVVEIAESFIKSCYRYINEARNALAAKDARQLRLQIHSLSGSAATLGAGGILRLAINIEEIMAKQLKNRSGKADEYEQYEEQKEQKEQEEQDEPEIPVAIIENLLEKAEAELRNVEKRAHTLSADRKNV</sequence>
<keyword evidence="12 16" id="KW-0472">Membrane</keyword>
<dbReference type="EMBL" id="PGXC01000044">
    <property type="protein sequence ID" value="PKK88502.1"/>
    <property type="molecule type" value="Genomic_DNA"/>
</dbReference>
<feature type="domain" description="PAS" evidence="19">
    <location>
        <begin position="728"/>
        <end position="771"/>
    </location>
</feature>
<evidence type="ECO:0000256" key="15">
    <source>
        <dbReference type="SAM" id="MobiDB-lite"/>
    </source>
</evidence>
<evidence type="ECO:0000256" key="4">
    <source>
        <dbReference type="ARBA" id="ARBA00022475"/>
    </source>
</evidence>
<feature type="compositionally biased region" description="Low complexity" evidence="15">
    <location>
        <begin position="1137"/>
        <end position="1155"/>
    </location>
</feature>
<dbReference type="InterPro" id="IPR001789">
    <property type="entry name" value="Sig_transdc_resp-reg_receiver"/>
</dbReference>
<dbReference type="InterPro" id="IPR004358">
    <property type="entry name" value="Sig_transdc_His_kin-like_C"/>
</dbReference>
<keyword evidence="7" id="KW-0808">Transferase</keyword>
<evidence type="ECO:0000259" key="17">
    <source>
        <dbReference type="PROSITE" id="PS50109"/>
    </source>
</evidence>
<dbReference type="InterPro" id="IPR036641">
    <property type="entry name" value="HPT_dom_sf"/>
</dbReference>
<feature type="transmembrane region" description="Helical" evidence="16">
    <location>
        <begin position="341"/>
        <end position="358"/>
    </location>
</feature>
<feature type="modified residue" description="4-aspartylphosphate" evidence="14">
    <location>
        <position position="1254"/>
    </location>
</feature>
<feature type="compositionally biased region" description="Basic and acidic residues" evidence="15">
    <location>
        <begin position="1429"/>
        <end position="1446"/>
    </location>
</feature>
<dbReference type="InterPro" id="IPR000014">
    <property type="entry name" value="PAS"/>
</dbReference>
<dbReference type="InterPro" id="IPR036890">
    <property type="entry name" value="HATPase_C_sf"/>
</dbReference>
<dbReference type="SMART" id="SM00388">
    <property type="entry name" value="HisKA"/>
    <property type="match status" value="1"/>
</dbReference>
<dbReference type="Gene3D" id="1.20.120.160">
    <property type="entry name" value="HPT domain"/>
    <property type="match status" value="1"/>
</dbReference>
<feature type="transmembrane region" description="Helical" evidence="16">
    <location>
        <begin position="562"/>
        <end position="582"/>
    </location>
</feature>
<evidence type="ECO:0000259" key="20">
    <source>
        <dbReference type="PROSITE" id="PS50894"/>
    </source>
</evidence>
<accession>A0A2N1PJN6</accession>
<dbReference type="SMART" id="SM00387">
    <property type="entry name" value="HATPase_c"/>
    <property type="match status" value="1"/>
</dbReference>
<dbReference type="EC" id="2.7.13.3" evidence="3"/>
<dbReference type="PROSITE" id="PS50112">
    <property type="entry name" value="PAS"/>
    <property type="match status" value="1"/>
</dbReference>
<dbReference type="InterPro" id="IPR007892">
    <property type="entry name" value="CHASE4"/>
</dbReference>
<dbReference type="Gene3D" id="3.40.50.2300">
    <property type="match status" value="1"/>
</dbReference>
<dbReference type="SUPFAM" id="SSF55874">
    <property type="entry name" value="ATPase domain of HSP90 chaperone/DNA topoisomerase II/histidine kinase"/>
    <property type="match status" value="1"/>
</dbReference>